<comment type="caution">
    <text evidence="10">The sequence shown here is derived from an EMBL/GenBank/DDBJ whole genome shotgun (WGS) entry which is preliminary data.</text>
</comment>
<dbReference type="GO" id="GO:0006629">
    <property type="term" value="P:lipid metabolic process"/>
    <property type="evidence" value="ECO:0007669"/>
    <property type="project" value="InterPro"/>
</dbReference>
<evidence type="ECO:0000259" key="9">
    <source>
        <dbReference type="Pfam" id="PF13813"/>
    </source>
</evidence>
<keyword evidence="4" id="KW-0808">Transferase</keyword>
<comment type="subcellular location">
    <subcellularLocation>
        <location evidence="1">Membrane</location>
        <topology evidence="1">Multi-pass membrane protein</topology>
    </subcellularLocation>
</comment>
<reference evidence="10" key="1">
    <citation type="journal article" date="2022" name="G3 (Bethesda)">
        <title>High quality genome of the basidiomycete yeast Dioszegia hungarica PDD-24b-2 isolated from cloud water.</title>
        <authorList>
            <person name="Jarrige D."/>
            <person name="Haridas S."/>
            <person name="Bleykasten-Grosshans C."/>
            <person name="Joly M."/>
            <person name="Nadalig T."/>
            <person name="Sancelme M."/>
            <person name="Vuilleumier S."/>
            <person name="Grigoriev I.V."/>
            <person name="Amato P."/>
            <person name="Bringel F."/>
        </authorList>
    </citation>
    <scope>NUCLEOTIDE SEQUENCE</scope>
    <source>
        <strain evidence="10">PDD-24b-2</strain>
    </source>
</reference>
<dbReference type="Proteomes" id="UP001164286">
    <property type="component" value="Unassembled WGS sequence"/>
</dbReference>
<protein>
    <recommendedName>
        <fullName evidence="9">Wax synthase domain-containing protein</fullName>
    </recommendedName>
</protein>
<proteinExistence type="inferred from homology"/>
<sequence length="443" mass="49521">MGLLPSLGTSYGPLQPLHDHIIRTAQPVTLQTAHHLLVYPLTPLFLQAWLLQYEHTRKYRIPLGIASVFFTCMAWRGYRFYEPFLNAGNNLLGVMFLHFIGRAVEFALLEDPVIDPFMAKGRSRLMCAYDLCCNSRWIGLRPVNAVESSSSSIKSPERHTSPTAPVSDDKWLPRPSKIRIRRQAVLRHARLAYTYLLALDTLLNLLRYFGRENVGLSHVPPGGVDKFFSDPYILLPRSRYAMRAPDLLVDLCVKAFLGGGVLAMLSGGYHLAAAVMVGCGVYEVEAWEVDLFNGPMAAGSVLEFWGKGWHQVFRHHFNLLSTLIVHHLRLPRLFLLPLAFALSGALHALGQLSMSPSPSPLDLFLFFFIQSLGCLAEIMWKRVTGKRVGGWTGWMWKNLFMVVTAGVPLRTELQSGLGGTWFTPPLGGGVLAGAMIRWVVDRP</sequence>
<evidence type="ECO:0000256" key="3">
    <source>
        <dbReference type="ARBA" id="ARBA00007282"/>
    </source>
</evidence>
<organism evidence="10 11">
    <name type="scientific">Dioszegia hungarica</name>
    <dbReference type="NCBI Taxonomy" id="4972"/>
    <lineage>
        <taxon>Eukaryota</taxon>
        <taxon>Fungi</taxon>
        <taxon>Dikarya</taxon>
        <taxon>Basidiomycota</taxon>
        <taxon>Agaricomycotina</taxon>
        <taxon>Tremellomycetes</taxon>
        <taxon>Tremellales</taxon>
        <taxon>Bulleribasidiaceae</taxon>
        <taxon>Dioszegia</taxon>
    </lineage>
</organism>
<dbReference type="Pfam" id="PF13813">
    <property type="entry name" value="MBOAT_2"/>
    <property type="match status" value="1"/>
</dbReference>
<evidence type="ECO:0000256" key="8">
    <source>
        <dbReference type="SAM" id="MobiDB-lite"/>
    </source>
</evidence>
<gene>
    <name evidence="10" type="ORF">MKK02DRAFT_40731</name>
</gene>
<feature type="region of interest" description="Disordered" evidence="8">
    <location>
        <begin position="150"/>
        <end position="170"/>
    </location>
</feature>
<dbReference type="GO" id="GO:0008374">
    <property type="term" value="F:O-acyltransferase activity"/>
    <property type="evidence" value="ECO:0007669"/>
    <property type="project" value="InterPro"/>
</dbReference>
<keyword evidence="6" id="KW-1133">Transmembrane helix</keyword>
<keyword evidence="7" id="KW-0472">Membrane</keyword>
<dbReference type="GO" id="GO:0016020">
    <property type="term" value="C:membrane"/>
    <property type="evidence" value="ECO:0007669"/>
    <property type="project" value="UniProtKB-SubCell"/>
</dbReference>
<dbReference type="AlphaFoldDB" id="A0AA38LRI3"/>
<evidence type="ECO:0000313" key="11">
    <source>
        <dbReference type="Proteomes" id="UP001164286"/>
    </source>
</evidence>
<keyword evidence="11" id="KW-1185">Reference proteome</keyword>
<feature type="domain" description="Wax synthase" evidence="9">
    <location>
        <begin position="290"/>
        <end position="368"/>
    </location>
</feature>
<keyword evidence="5" id="KW-0812">Transmembrane</keyword>
<dbReference type="PANTHER" id="PTHR31595:SF57">
    <property type="entry name" value="OS04G0481900 PROTEIN"/>
    <property type="match status" value="1"/>
</dbReference>
<dbReference type="RefSeq" id="XP_052942205.1">
    <property type="nucleotide sequence ID" value="XM_053091237.1"/>
</dbReference>
<dbReference type="EMBL" id="JAKWFO010000014">
    <property type="protein sequence ID" value="KAI9632428.1"/>
    <property type="molecule type" value="Genomic_DNA"/>
</dbReference>
<accession>A0AA38LRI3</accession>
<dbReference type="GeneID" id="77730442"/>
<dbReference type="InterPro" id="IPR032805">
    <property type="entry name" value="Wax_synthase_dom"/>
</dbReference>
<evidence type="ECO:0000256" key="5">
    <source>
        <dbReference type="ARBA" id="ARBA00022692"/>
    </source>
</evidence>
<comment type="similarity">
    <text evidence="3">Belongs to the wax synthase family.</text>
</comment>
<name>A0AA38LRI3_9TREE</name>
<evidence type="ECO:0000313" key="10">
    <source>
        <dbReference type="EMBL" id="KAI9632428.1"/>
    </source>
</evidence>
<evidence type="ECO:0000256" key="1">
    <source>
        <dbReference type="ARBA" id="ARBA00004141"/>
    </source>
</evidence>
<dbReference type="InterPro" id="IPR044851">
    <property type="entry name" value="Wax_synthase"/>
</dbReference>
<evidence type="ECO:0000256" key="2">
    <source>
        <dbReference type="ARBA" id="ARBA00005179"/>
    </source>
</evidence>
<evidence type="ECO:0000256" key="6">
    <source>
        <dbReference type="ARBA" id="ARBA00022989"/>
    </source>
</evidence>
<comment type="pathway">
    <text evidence="2">Secondary metabolite biosynthesis.</text>
</comment>
<dbReference type="PANTHER" id="PTHR31595">
    <property type="entry name" value="LONG-CHAIN-ALCOHOL O-FATTY-ACYLTRANSFERASE 3-RELATED"/>
    <property type="match status" value="1"/>
</dbReference>
<evidence type="ECO:0000256" key="4">
    <source>
        <dbReference type="ARBA" id="ARBA00022679"/>
    </source>
</evidence>
<evidence type="ECO:0000256" key="7">
    <source>
        <dbReference type="ARBA" id="ARBA00023136"/>
    </source>
</evidence>